<accession>A0A4R0MJJ8</accession>
<name>A0A4R0MJJ8_9SPHI</name>
<dbReference type="EMBL" id="SJSK01000010">
    <property type="protein sequence ID" value="TCC86447.1"/>
    <property type="molecule type" value="Genomic_DNA"/>
</dbReference>
<keyword evidence="2" id="KW-1185">Reference proteome</keyword>
<dbReference type="OrthoDB" id="894026at2"/>
<sequence length="237" mass="27503">MLAAPNKGFAKLAGNHLQPVILHKGLSRAANFAKPWGVSSHFRKTRGQQNMPLNRTIKLSLTLFLTTSILGCNTNYLDYSQHVKSPDGNFNYCLYFDNVGIGDPGYYVLKLDKKVDPEKLYINWNFNKGTKAEDTEWIRSKEVLFNYDEAGLFTSNPKLEIINNRHLVFSRGGYYFGLYDLKISKDTFNIGSPWNEWLDKSGYKNEKYDRDKEEKAYGQWIKQNLDTKIRNYIETNR</sequence>
<protein>
    <submittedName>
        <fullName evidence="1">Uncharacterized protein</fullName>
    </submittedName>
</protein>
<evidence type="ECO:0000313" key="2">
    <source>
        <dbReference type="Proteomes" id="UP000292884"/>
    </source>
</evidence>
<evidence type="ECO:0000313" key="1">
    <source>
        <dbReference type="EMBL" id="TCC86447.1"/>
    </source>
</evidence>
<dbReference type="RefSeq" id="WP_131555793.1">
    <property type="nucleotide sequence ID" value="NZ_SJSK01000010.1"/>
</dbReference>
<proteinExistence type="predicted"/>
<comment type="caution">
    <text evidence="1">The sequence shown here is derived from an EMBL/GenBank/DDBJ whole genome shotgun (WGS) entry which is preliminary data.</text>
</comment>
<gene>
    <name evidence="1" type="ORF">EZ428_23560</name>
</gene>
<organism evidence="1 2">
    <name type="scientific">Pedobacter frigiditerrae</name>
    <dbReference type="NCBI Taxonomy" id="2530452"/>
    <lineage>
        <taxon>Bacteria</taxon>
        <taxon>Pseudomonadati</taxon>
        <taxon>Bacteroidota</taxon>
        <taxon>Sphingobacteriia</taxon>
        <taxon>Sphingobacteriales</taxon>
        <taxon>Sphingobacteriaceae</taxon>
        <taxon>Pedobacter</taxon>
    </lineage>
</organism>
<reference evidence="1 2" key="1">
    <citation type="submission" date="2019-02" db="EMBL/GenBank/DDBJ databases">
        <title>Pedobacter sp. RP-1-13 sp. nov., isolated from Arctic soil.</title>
        <authorList>
            <person name="Dahal R.H."/>
        </authorList>
    </citation>
    <scope>NUCLEOTIDE SEQUENCE [LARGE SCALE GENOMIC DNA]</scope>
    <source>
        <strain evidence="1 2">RP-1-13</strain>
    </source>
</reference>
<dbReference type="AlphaFoldDB" id="A0A4R0MJJ8"/>
<dbReference type="Proteomes" id="UP000292884">
    <property type="component" value="Unassembled WGS sequence"/>
</dbReference>